<keyword evidence="1" id="KW-0175">Coiled coil</keyword>
<accession>A0A3S5HMG5</accession>
<dbReference type="Proteomes" id="UP000280197">
    <property type="component" value="Chromosome"/>
</dbReference>
<gene>
    <name evidence="3" type="ORF">EJC51_02145</name>
</gene>
<dbReference type="RefSeq" id="WP_126269424.1">
    <property type="nucleotide sequence ID" value="NZ_CP034463.1"/>
</dbReference>
<evidence type="ECO:0000256" key="2">
    <source>
        <dbReference type="SAM" id="MobiDB-lite"/>
    </source>
</evidence>
<keyword evidence="4" id="KW-1185">Reference proteome</keyword>
<feature type="coiled-coil region" evidence="1">
    <location>
        <begin position="5"/>
        <end position="53"/>
    </location>
</feature>
<organism evidence="3 4">
    <name type="scientific">Streptomyces aquilus</name>
    <dbReference type="NCBI Taxonomy" id="2548456"/>
    <lineage>
        <taxon>Bacteria</taxon>
        <taxon>Bacillati</taxon>
        <taxon>Actinomycetota</taxon>
        <taxon>Actinomycetes</taxon>
        <taxon>Kitasatosporales</taxon>
        <taxon>Streptomycetaceae</taxon>
        <taxon>Streptomyces</taxon>
    </lineage>
</organism>
<dbReference type="KEGG" id="saqu:EJC51_02145"/>
<dbReference type="AlphaFoldDB" id="A0A3S5HMG5"/>
<evidence type="ECO:0000256" key="1">
    <source>
        <dbReference type="SAM" id="Coils"/>
    </source>
</evidence>
<dbReference type="EMBL" id="CP034463">
    <property type="protein sequence ID" value="AZP15038.1"/>
    <property type="molecule type" value="Genomic_DNA"/>
</dbReference>
<protein>
    <submittedName>
        <fullName evidence="3">Uncharacterized protein</fullName>
    </submittedName>
</protein>
<feature type="region of interest" description="Disordered" evidence="2">
    <location>
        <begin position="68"/>
        <end position="109"/>
    </location>
</feature>
<sequence>MRELLDEIEARQRLVCETAERLREQIADLTGQLTAAEQTLERLEITRESVLELATEAGMPPAELLLPGYRLGGPGRTRARPSTVTAASPVRAASSPLRKTRTHGPCVPV</sequence>
<proteinExistence type="predicted"/>
<reference evidence="3 4" key="1">
    <citation type="submission" date="2018-12" db="EMBL/GenBank/DDBJ databases">
        <authorList>
            <person name="Li K."/>
        </authorList>
    </citation>
    <scope>NUCLEOTIDE SEQUENCE [LARGE SCALE GENOMIC DNA]</scope>
    <source>
        <strain evidence="4">CR22</strain>
    </source>
</reference>
<evidence type="ECO:0000313" key="3">
    <source>
        <dbReference type="EMBL" id="AZP15038.1"/>
    </source>
</evidence>
<name>A0A3S5HMG5_9ACTN</name>
<evidence type="ECO:0000313" key="4">
    <source>
        <dbReference type="Proteomes" id="UP000280197"/>
    </source>
</evidence>